<comment type="caution">
    <text evidence="9">The sequence shown here is derived from an EMBL/GenBank/DDBJ whole genome shotgun (WGS) entry which is preliminary data.</text>
</comment>
<dbReference type="Pfam" id="PF16810">
    <property type="entry name" value="RXLR"/>
    <property type="match status" value="1"/>
</dbReference>
<name>A0A9W7CQF6_9STRA</name>
<dbReference type="OrthoDB" id="93524at2759"/>
<evidence type="ECO:0000313" key="9">
    <source>
        <dbReference type="EMBL" id="GMF38391.1"/>
    </source>
</evidence>
<feature type="domain" description="RxLR effector PexRD54 WY" evidence="8">
    <location>
        <begin position="267"/>
        <end position="307"/>
    </location>
</feature>
<comment type="similarity">
    <text evidence="3 7">Belongs to the RxLR effector family.</text>
</comment>
<feature type="chain" id="PRO_5044973955" description="RxLR effector protein" evidence="7">
    <location>
        <begin position="19"/>
        <end position="430"/>
    </location>
</feature>
<sequence>MHCTILLVGLGLFANAGATFTRQASHVTPAIIHPVALSVIATQHNHSTKRLLRTHTLTNDGEERVVSVPGLETVVNSVKSTVSMEKLQEWLKKGESVDDAVKLLTLDQAADDLLANPNLNGLISYIKLFNEQNPTKMTSLVATLTTHYGDEGLAKIIEAAKRVKSTESIANQVQTDQLQHWLTSGKTTDEVFLRLGLDKAADDLLATPQLNTWISYMKLYNQNNPTKKTSLIATFTAHYGDEGLAKIVEGAKLDKRTAFTAKRVQTEQIQRWLVDGKTPDDVFALLKLDEVGVQLFKQPQVNTWVKYMDDFKKANPDVETTLFTDLSGRFTEQTLVHMLIAAKKVPSTESVAVRIQAEQSKYWLSVGKPPADVFTLLRLHYEGVSLFSNPLFTAWIQYTDEFRKIYFGTELTAISALRKHYSPDILSWLR</sequence>
<feature type="signal peptide" evidence="7">
    <location>
        <begin position="1"/>
        <end position="18"/>
    </location>
</feature>
<keyword evidence="4 7" id="KW-0964">Secreted</keyword>
<evidence type="ECO:0000313" key="10">
    <source>
        <dbReference type="Proteomes" id="UP001165121"/>
    </source>
</evidence>
<dbReference type="AlphaFoldDB" id="A0A9W7CQF6"/>
<dbReference type="EMBL" id="BSXT01001084">
    <property type="protein sequence ID" value="GMF38391.1"/>
    <property type="molecule type" value="Genomic_DNA"/>
</dbReference>
<proteinExistence type="inferred from homology"/>
<keyword evidence="10" id="KW-1185">Reference proteome</keyword>
<dbReference type="InterPro" id="IPR031825">
    <property type="entry name" value="RXLR"/>
</dbReference>
<organism evidence="9 10">
    <name type="scientific">Phytophthora fragariaefolia</name>
    <dbReference type="NCBI Taxonomy" id="1490495"/>
    <lineage>
        <taxon>Eukaryota</taxon>
        <taxon>Sar</taxon>
        <taxon>Stramenopiles</taxon>
        <taxon>Oomycota</taxon>
        <taxon>Peronosporomycetes</taxon>
        <taxon>Peronosporales</taxon>
        <taxon>Peronosporaceae</taxon>
        <taxon>Phytophthora</taxon>
    </lineage>
</organism>
<evidence type="ECO:0000256" key="2">
    <source>
        <dbReference type="ARBA" id="ARBA00004613"/>
    </source>
</evidence>
<keyword evidence="5 7" id="KW-0732">Signal</keyword>
<evidence type="ECO:0000256" key="3">
    <source>
        <dbReference type="ARBA" id="ARBA00010400"/>
    </source>
</evidence>
<comment type="function">
    <text evidence="7">Effector that suppresses plant defense responses during pathogen infection.</text>
</comment>
<comment type="subcellular location">
    <subcellularLocation>
        <location evidence="1">Host cell</location>
    </subcellularLocation>
    <subcellularLocation>
        <location evidence="2 7">Secreted</location>
    </subcellularLocation>
</comment>
<feature type="domain" description="RxLR effector PexRD54 WY" evidence="8">
    <location>
        <begin position="358"/>
        <end position="398"/>
    </location>
</feature>
<evidence type="ECO:0000259" key="8">
    <source>
        <dbReference type="Pfam" id="PF22748"/>
    </source>
</evidence>
<dbReference type="GO" id="GO:0043657">
    <property type="term" value="C:host cell"/>
    <property type="evidence" value="ECO:0007669"/>
    <property type="project" value="UniProtKB-SubCell"/>
</dbReference>
<evidence type="ECO:0000256" key="1">
    <source>
        <dbReference type="ARBA" id="ARBA00004340"/>
    </source>
</evidence>
<evidence type="ECO:0000256" key="7">
    <source>
        <dbReference type="RuleBase" id="RU367124"/>
    </source>
</evidence>
<dbReference type="GO" id="GO:0005576">
    <property type="term" value="C:extracellular region"/>
    <property type="evidence" value="ECO:0007669"/>
    <property type="project" value="UniProtKB-SubCell"/>
</dbReference>
<reference evidence="9" key="1">
    <citation type="submission" date="2023-04" db="EMBL/GenBank/DDBJ databases">
        <title>Phytophthora fragariaefolia NBRC 109709.</title>
        <authorList>
            <person name="Ichikawa N."/>
            <person name="Sato H."/>
            <person name="Tonouchi N."/>
        </authorList>
    </citation>
    <scope>NUCLEOTIDE SEQUENCE</scope>
    <source>
        <strain evidence="9">NBRC 109709</strain>
    </source>
</reference>
<protein>
    <recommendedName>
        <fullName evidence="7">RxLR effector protein</fullName>
    </recommendedName>
</protein>
<evidence type="ECO:0000256" key="6">
    <source>
        <dbReference type="ARBA" id="ARBA00023026"/>
    </source>
</evidence>
<comment type="domain">
    <text evidence="7">The RxLR-dEER motif acts to carry the protein into the host cell cytoplasm through binding to cell surface phosphatidylinositol-3-phosphate.</text>
</comment>
<evidence type="ECO:0000256" key="4">
    <source>
        <dbReference type="ARBA" id="ARBA00022525"/>
    </source>
</evidence>
<gene>
    <name evidence="9" type="ORF">Pfra01_001105700</name>
</gene>
<accession>A0A9W7CQF6</accession>
<keyword evidence="6" id="KW-0843">Virulence</keyword>
<dbReference type="Pfam" id="PF22748">
    <property type="entry name" value="PexRD54_WY"/>
    <property type="match status" value="2"/>
</dbReference>
<dbReference type="InterPro" id="IPR054463">
    <property type="entry name" value="PexRD54_WY"/>
</dbReference>
<dbReference type="Proteomes" id="UP001165121">
    <property type="component" value="Unassembled WGS sequence"/>
</dbReference>
<evidence type="ECO:0000256" key="5">
    <source>
        <dbReference type="ARBA" id="ARBA00022729"/>
    </source>
</evidence>